<dbReference type="RefSeq" id="WP_188611087.1">
    <property type="nucleotide sequence ID" value="NZ_BMGG01000007.1"/>
</dbReference>
<keyword evidence="4" id="KW-1185">Reference proteome</keyword>
<feature type="region of interest" description="Disordered" evidence="1">
    <location>
        <begin position="46"/>
        <end position="67"/>
    </location>
</feature>
<reference evidence="3" key="2">
    <citation type="submission" date="2020-09" db="EMBL/GenBank/DDBJ databases">
        <authorList>
            <person name="Sun Q."/>
            <person name="Zhou Y."/>
        </authorList>
    </citation>
    <scope>NUCLEOTIDE SEQUENCE</scope>
    <source>
        <strain evidence="3">CGMCC 1.12919</strain>
    </source>
</reference>
<organism evidence="3 4">
    <name type="scientific">Chelatococcus reniformis</name>
    <dbReference type="NCBI Taxonomy" id="1494448"/>
    <lineage>
        <taxon>Bacteria</taxon>
        <taxon>Pseudomonadati</taxon>
        <taxon>Pseudomonadota</taxon>
        <taxon>Alphaproteobacteria</taxon>
        <taxon>Hyphomicrobiales</taxon>
        <taxon>Chelatococcaceae</taxon>
        <taxon>Chelatococcus</taxon>
    </lineage>
</organism>
<dbReference type="EMBL" id="BMGG01000007">
    <property type="protein sequence ID" value="GGC79148.1"/>
    <property type="molecule type" value="Genomic_DNA"/>
</dbReference>
<comment type="caution">
    <text evidence="3">The sequence shown here is derived from an EMBL/GenBank/DDBJ whole genome shotgun (WGS) entry which is preliminary data.</text>
</comment>
<proteinExistence type="predicted"/>
<keyword evidence="2" id="KW-0472">Membrane</keyword>
<evidence type="ECO:0000256" key="1">
    <source>
        <dbReference type="SAM" id="MobiDB-lite"/>
    </source>
</evidence>
<evidence type="ECO:0000256" key="2">
    <source>
        <dbReference type="SAM" id="Phobius"/>
    </source>
</evidence>
<dbReference type="Proteomes" id="UP000637002">
    <property type="component" value="Unassembled WGS sequence"/>
</dbReference>
<evidence type="ECO:0000313" key="3">
    <source>
        <dbReference type="EMBL" id="GGC79148.1"/>
    </source>
</evidence>
<keyword evidence="2" id="KW-1133">Transmembrane helix</keyword>
<feature type="transmembrane region" description="Helical" evidence="2">
    <location>
        <begin position="21"/>
        <end position="43"/>
    </location>
</feature>
<evidence type="ECO:0000313" key="4">
    <source>
        <dbReference type="Proteomes" id="UP000637002"/>
    </source>
</evidence>
<protein>
    <submittedName>
        <fullName evidence="3">Uncharacterized protein</fullName>
    </submittedName>
</protein>
<reference evidence="3" key="1">
    <citation type="journal article" date="2014" name="Int. J. Syst. Evol. Microbiol.">
        <title>Complete genome sequence of Corynebacterium casei LMG S-19264T (=DSM 44701T), isolated from a smear-ripened cheese.</title>
        <authorList>
            <consortium name="US DOE Joint Genome Institute (JGI-PGF)"/>
            <person name="Walter F."/>
            <person name="Albersmeier A."/>
            <person name="Kalinowski J."/>
            <person name="Ruckert C."/>
        </authorList>
    </citation>
    <scope>NUCLEOTIDE SEQUENCE</scope>
    <source>
        <strain evidence="3">CGMCC 1.12919</strain>
    </source>
</reference>
<sequence length="67" mass="6863">MIDTQHVTPTEARQGRPGWPVLYVLIAGLVLASIAAGIIFFGAKATDDVPNSSTKGVSEAPALSLAA</sequence>
<dbReference type="AlphaFoldDB" id="A0A916UNF9"/>
<name>A0A916UNF9_9HYPH</name>
<keyword evidence="2" id="KW-0812">Transmembrane</keyword>
<accession>A0A916UNF9</accession>
<gene>
    <name evidence="3" type="ORF">GCM10010994_41590</name>
</gene>